<dbReference type="GO" id="GO:0035267">
    <property type="term" value="C:NuA4 histone acetyltransferase complex"/>
    <property type="evidence" value="ECO:0007669"/>
    <property type="project" value="TreeGrafter"/>
</dbReference>
<sequence length="339" mass="36250">MAAPTEDAASVLEAFISDAANLPAEIAHIYEEIRARDVLLSSARDAYQARDQVLQRYIQKNGSLATDNPKEASSVEQIRKLMKKVHDLQDEKIELTRKAVDLMEKHIRGLDARIAGLVREGTMPADALTPAPMPSNLPVGSQVVMGGGRGLGANIVSAAHRMSVGLSDRRPGMDLSVAAPGPGTPVGAGTPGSALSSAPKRIKLGGSFGNSVAVAAVTGRPGTPRAETTSRAGTPSGHSGTRKTGRKKPPAKRVLDEDADEDDDEEEEEGGEVEDTRLYCVCKQVSFGSMVGCDDKDCPYEWFHWTCVGLTEEPKGKWYCQHCSQKRAQKRNAQAMIGS</sequence>
<dbReference type="EMBL" id="ML220113">
    <property type="protein sequence ID" value="TGZ84423.1"/>
    <property type="molecule type" value="Genomic_DNA"/>
</dbReference>
<dbReference type="OrthoDB" id="2505961at2759"/>
<feature type="site" description="Histone H3K4me3 binding" evidence="13">
    <location>
        <position position="290"/>
    </location>
</feature>
<comment type="function">
    <text evidence="12">Component of the NuA4 histone acetyltransferase complex which is involved in transcriptional activation of selected genes principally by acetylation of nucleosomal histone H4 and H2A. The NuA4 complex is also involved in DNA repair. Involved in cell cycle progression and meiosis.</text>
</comment>
<keyword evidence="7 16" id="KW-0156">Chromatin regulator</keyword>
<feature type="binding site" evidence="14">
    <location>
        <position position="323"/>
    </location>
    <ligand>
        <name>Zn(2+)</name>
        <dbReference type="ChEBI" id="CHEBI:29105"/>
        <label>2</label>
    </ligand>
</feature>
<keyword evidence="3 14" id="KW-0479">Metal-binding</keyword>
<dbReference type="InterPro" id="IPR019787">
    <property type="entry name" value="Znf_PHD-finger"/>
</dbReference>
<dbReference type="PROSITE" id="PS50016">
    <property type="entry name" value="ZF_PHD_2"/>
    <property type="match status" value="1"/>
</dbReference>
<dbReference type="GO" id="GO:0008270">
    <property type="term" value="F:zinc ion binding"/>
    <property type="evidence" value="ECO:0007669"/>
    <property type="project" value="UniProtKB-KW"/>
</dbReference>
<organism evidence="20 21">
    <name type="scientific">Ascodesmis nigricans</name>
    <dbReference type="NCBI Taxonomy" id="341454"/>
    <lineage>
        <taxon>Eukaryota</taxon>
        <taxon>Fungi</taxon>
        <taxon>Dikarya</taxon>
        <taxon>Ascomycota</taxon>
        <taxon>Pezizomycotina</taxon>
        <taxon>Pezizomycetes</taxon>
        <taxon>Pezizales</taxon>
        <taxon>Ascodesmidaceae</taxon>
        <taxon>Ascodesmis</taxon>
    </lineage>
</organism>
<name>A0A4S2N5I1_9PEZI</name>
<keyword evidence="8" id="KW-0234">DNA repair</keyword>
<dbReference type="SMART" id="SM01408">
    <property type="entry name" value="ING"/>
    <property type="match status" value="1"/>
</dbReference>
<dbReference type="Proteomes" id="UP000298138">
    <property type="component" value="Unassembled WGS sequence"/>
</dbReference>
<evidence type="ECO:0000256" key="2">
    <source>
        <dbReference type="ARBA" id="ARBA00010210"/>
    </source>
</evidence>
<feature type="binding site" evidence="14">
    <location>
        <position position="280"/>
    </location>
    <ligand>
        <name>Zn(2+)</name>
        <dbReference type="ChEBI" id="CHEBI:29105"/>
        <label>1</label>
    </ligand>
</feature>
<comment type="subcellular location">
    <subcellularLocation>
        <location evidence="1 16">Nucleus</location>
    </subcellularLocation>
</comment>
<evidence type="ECO:0000256" key="3">
    <source>
        <dbReference type="ARBA" id="ARBA00022723"/>
    </source>
</evidence>
<gene>
    <name evidence="20" type="ORF">EX30DRAFT_338948</name>
</gene>
<reference evidence="20 21" key="1">
    <citation type="submission" date="2019-04" db="EMBL/GenBank/DDBJ databases">
        <title>Comparative genomics and transcriptomics to analyze fruiting body development in filamentous ascomycetes.</title>
        <authorList>
            <consortium name="DOE Joint Genome Institute"/>
            <person name="Lutkenhaus R."/>
            <person name="Traeger S."/>
            <person name="Breuer J."/>
            <person name="Kuo A."/>
            <person name="Lipzen A."/>
            <person name="Pangilinan J."/>
            <person name="Dilworth D."/>
            <person name="Sandor L."/>
            <person name="Poggeler S."/>
            <person name="Barry K."/>
            <person name="Grigoriev I.V."/>
            <person name="Nowrousian M."/>
        </authorList>
    </citation>
    <scope>NUCLEOTIDE SEQUENCE [LARGE SCALE GENOMIC DNA]</scope>
    <source>
        <strain evidence="20 21">CBS 389.68</strain>
    </source>
</reference>
<evidence type="ECO:0000256" key="16">
    <source>
        <dbReference type="RuleBase" id="RU361213"/>
    </source>
</evidence>
<keyword evidence="11" id="KW-0131">Cell cycle</keyword>
<feature type="coiled-coil region" evidence="17">
    <location>
        <begin position="78"/>
        <end position="105"/>
    </location>
</feature>
<keyword evidence="5 15" id="KW-0863">Zinc-finger</keyword>
<dbReference type="PANTHER" id="PTHR10333:SF100">
    <property type="entry name" value="CHROMATIN MODIFICATION-RELATED PROTEIN YNG2"/>
    <property type="match status" value="1"/>
</dbReference>
<dbReference type="InterPro" id="IPR001965">
    <property type="entry name" value="Znf_PHD"/>
</dbReference>
<dbReference type="GO" id="GO:0006281">
    <property type="term" value="P:DNA repair"/>
    <property type="evidence" value="ECO:0007669"/>
    <property type="project" value="UniProtKB-KW"/>
</dbReference>
<evidence type="ECO:0000256" key="14">
    <source>
        <dbReference type="PIRSR" id="PIRSR628651-51"/>
    </source>
</evidence>
<proteinExistence type="inferred from homology"/>
<evidence type="ECO:0000256" key="13">
    <source>
        <dbReference type="PIRSR" id="PIRSR628651-50"/>
    </source>
</evidence>
<dbReference type="SUPFAM" id="SSF57903">
    <property type="entry name" value="FYVE/PHD zinc finger"/>
    <property type="match status" value="1"/>
</dbReference>
<dbReference type="GO" id="GO:0006325">
    <property type="term" value="P:chromatin organization"/>
    <property type="evidence" value="ECO:0007669"/>
    <property type="project" value="UniProtKB-KW"/>
</dbReference>
<keyword evidence="4" id="KW-0227">DNA damage</keyword>
<dbReference type="CDD" id="cd15505">
    <property type="entry name" value="PHD_ING"/>
    <property type="match status" value="1"/>
</dbReference>
<evidence type="ECO:0000256" key="10">
    <source>
        <dbReference type="ARBA" id="ARBA00023254"/>
    </source>
</evidence>
<feature type="domain" description="PHD-type" evidence="19">
    <location>
        <begin position="277"/>
        <end position="326"/>
    </location>
</feature>
<dbReference type="InterPro" id="IPR028651">
    <property type="entry name" value="ING_fam"/>
</dbReference>
<feature type="binding site" evidence="14">
    <location>
        <position position="282"/>
    </location>
    <ligand>
        <name>Zn(2+)</name>
        <dbReference type="ChEBI" id="CHEBI:29105"/>
        <label>1</label>
    </ligand>
</feature>
<dbReference type="FunCoup" id="A0A4S2N5I1">
    <property type="interactions" value="277"/>
</dbReference>
<dbReference type="Gene3D" id="3.30.40.10">
    <property type="entry name" value="Zinc/RING finger domain, C3HC4 (zinc finger)"/>
    <property type="match status" value="1"/>
</dbReference>
<evidence type="ECO:0000256" key="9">
    <source>
        <dbReference type="ARBA" id="ARBA00023242"/>
    </source>
</evidence>
<feature type="compositionally biased region" description="Acidic residues" evidence="18">
    <location>
        <begin position="257"/>
        <end position="273"/>
    </location>
</feature>
<feature type="binding site" evidence="14">
    <location>
        <position position="293"/>
    </location>
    <ligand>
        <name>Zn(2+)</name>
        <dbReference type="ChEBI" id="CHEBI:29105"/>
        <label>2</label>
    </ligand>
</feature>
<dbReference type="InterPro" id="IPR019786">
    <property type="entry name" value="Zinc_finger_PHD-type_CS"/>
</dbReference>
<feature type="site" description="Histone H3K4me3 binding" evidence="13">
    <location>
        <position position="302"/>
    </location>
</feature>
<feature type="site" description="Histone H3K4me3 binding" evidence="13">
    <location>
        <position position="294"/>
    </location>
</feature>
<dbReference type="GO" id="GO:0006355">
    <property type="term" value="P:regulation of DNA-templated transcription"/>
    <property type="evidence" value="ECO:0007669"/>
    <property type="project" value="TreeGrafter"/>
</dbReference>
<evidence type="ECO:0000313" key="21">
    <source>
        <dbReference type="Proteomes" id="UP000298138"/>
    </source>
</evidence>
<evidence type="ECO:0000313" key="20">
    <source>
        <dbReference type="EMBL" id="TGZ84423.1"/>
    </source>
</evidence>
<comment type="subunit">
    <text evidence="16">Component of an histone acetyltransferase complex. Interacts with H3K4me3 and to a lesser extent with H3K4me2.</text>
</comment>
<comment type="similarity">
    <text evidence="2 16">Belongs to the ING family.</text>
</comment>
<dbReference type="GO" id="GO:0005634">
    <property type="term" value="C:nucleus"/>
    <property type="evidence" value="ECO:0007669"/>
    <property type="project" value="UniProtKB-SubCell"/>
</dbReference>
<evidence type="ECO:0000256" key="15">
    <source>
        <dbReference type="PROSITE-ProRule" id="PRU00146"/>
    </source>
</evidence>
<dbReference type="SMART" id="SM00249">
    <property type="entry name" value="PHD"/>
    <property type="match status" value="1"/>
</dbReference>
<dbReference type="InterPro" id="IPR013083">
    <property type="entry name" value="Znf_RING/FYVE/PHD"/>
</dbReference>
<dbReference type="STRING" id="341454.A0A4S2N5I1"/>
<evidence type="ECO:0000256" key="18">
    <source>
        <dbReference type="SAM" id="MobiDB-lite"/>
    </source>
</evidence>
<dbReference type="CDD" id="cd16858">
    <property type="entry name" value="ING_ING3_Yng2p"/>
    <property type="match status" value="1"/>
</dbReference>
<evidence type="ECO:0000256" key="17">
    <source>
        <dbReference type="SAM" id="Coils"/>
    </source>
</evidence>
<evidence type="ECO:0000256" key="4">
    <source>
        <dbReference type="ARBA" id="ARBA00022763"/>
    </source>
</evidence>
<dbReference type="Gene3D" id="6.10.140.1740">
    <property type="match status" value="1"/>
</dbReference>
<dbReference type="PROSITE" id="PS01359">
    <property type="entry name" value="ZF_PHD_1"/>
    <property type="match status" value="1"/>
</dbReference>
<feature type="site" description="Histone H3K4me3 binding" evidence="13">
    <location>
        <position position="279"/>
    </location>
</feature>
<evidence type="ECO:0000256" key="12">
    <source>
        <dbReference type="ARBA" id="ARBA00037044"/>
    </source>
</evidence>
<evidence type="ECO:0000256" key="5">
    <source>
        <dbReference type="ARBA" id="ARBA00022771"/>
    </source>
</evidence>
<evidence type="ECO:0000256" key="6">
    <source>
        <dbReference type="ARBA" id="ARBA00022833"/>
    </source>
</evidence>
<feature type="binding site" evidence="14">
    <location>
        <position position="304"/>
    </location>
    <ligand>
        <name>Zn(2+)</name>
        <dbReference type="ChEBI" id="CHEBI:29105"/>
        <label>1</label>
    </ligand>
</feature>
<dbReference type="InParanoid" id="A0A4S2N5I1"/>
<evidence type="ECO:0000256" key="7">
    <source>
        <dbReference type="ARBA" id="ARBA00022853"/>
    </source>
</evidence>
<dbReference type="GO" id="GO:0051321">
    <property type="term" value="P:meiotic cell cycle"/>
    <property type="evidence" value="ECO:0007669"/>
    <property type="project" value="UniProtKB-KW"/>
</dbReference>
<evidence type="ECO:0000256" key="11">
    <source>
        <dbReference type="ARBA" id="ARBA00023306"/>
    </source>
</evidence>
<feature type="compositionally biased region" description="Basic residues" evidence="18">
    <location>
        <begin position="240"/>
        <end position="251"/>
    </location>
</feature>
<feature type="region of interest" description="Disordered" evidence="18">
    <location>
        <begin position="171"/>
        <end position="198"/>
    </location>
</feature>
<keyword evidence="21" id="KW-1185">Reference proteome</keyword>
<accession>A0A4S2N5I1</accession>
<keyword evidence="10" id="KW-0469">Meiosis</keyword>
<dbReference type="InterPro" id="IPR024610">
    <property type="entry name" value="ING_N_histone-binding"/>
</dbReference>
<evidence type="ECO:0000256" key="8">
    <source>
        <dbReference type="ARBA" id="ARBA00023204"/>
    </source>
</evidence>
<feature type="binding site" evidence="14">
    <location>
        <position position="298"/>
    </location>
    <ligand>
        <name>Zn(2+)</name>
        <dbReference type="ChEBI" id="CHEBI:29105"/>
        <label>2</label>
    </ligand>
</feature>
<keyword evidence="6 14" id="KW-0862">Zinc</keyword>
<dbReference type="PANTHER" id="PTHR10333">
    <property type="entry name" value="INHIBITOR OF GROWTH PROTEIN"/>
    <property type="match status" value="1"/>
</dbReference>
<dbReference type="AlphaFoldDB" id="A0A4S2N5I1"/>
<feature type="region of interest" description="Disordered" evidence="18">
    <location>
        <begin position="218"/>
        <end position="273"/>
    </location>
</feature>
<evidence type="ECO:0000256" key="1">
    <source>
        <dbReference type="ARBA" id="ARBA00004123"/>
    </source>
</evidence>
<keyword evidence="9 16" id="KW-0539">Nucleus</keyword>
<feature type="compositionally biased region" description="Polar residues" evidence="18">
    <location>
        <begin position="226"/>
        <end position="239"/>
    </location>
</feature>
<protein>
    <recommendedName>
        <fullName evidence="16">Chromatin modification-related protein</fullName>
    </recommendedName>
</protein>
<dbReference type="Pfam" id="PF12998">
    <property type="entry name" value="ING"/>
    <property type="match status" value="1"/>
</dbReference>
<comment type="domain">
    <text evidence="16">The PHD-type zinc finger mediates the binding to H3K4me3.</text>
</comment>
<comment type="function">
    <text evidence="16">Component of an histone acetyltransferase complex.</text>
</comment>
<dbReference type="InterPro" id="IPR011011">
    <property type="entry name" value="Znf_FYVE_PHD"/>
</dbReference>
<keyword evidence="17" id="KW-0175">Coiled coil</keyword>
<feature type="binding site" evidence="14">
    <location>
        <position position="320"/>
    </location>
    <ligand>
        <name>Zn(2+)</name>
        <dbReference type="ChEBI" id="CHEBI:29105"/>
        <label>2</label>
    </ligand>
</feature>
<feature type="binding site" evidence="14">
    <location>
        <position position="307"/>
    </location>
    <ligand>
        <name>Zn(2+)</name>
        <dbReference type="ChEBI" id="CHEBI:29105"/>
        <label>1</label>
    </ligand>
</feature>
<evidence type="ECO:0000259" key="19">
    <source>
        <dbReference type="PROSITE" id="PS50016"/>
    </source>
</evidence>